<accession>A0A843XGP5</accession>
<proteinExistence type="predicted"/>
<evidence type="ECO:0000313" key="2">
    <source>
        <dbReference type="Proteomes" id="UP000652761"/>
    </source>
</evidence>
<reference evidence="1" key="1">
    <citation type="submission" date="2017-07" db="EMBL/GenBank/DDBJ databases">
        <title>Taro Niue Genome Assembly and Annotation.</title>
        <authorList>
            <person name="Atibalentja N."/>
            <person name="Keating K."/>
            <person name="Fields C.J."/>
        </authorList>
    </citation>
    <scope>NUCLEOTIDE SEQUENCE</scope>
    <source>
        <strain evidence="1">Niue_2</strain>
        <tissue evidence="1">Leaf</tissue>
    </source>
</reference>
<comment type="caution">
    <text evidence="1">The sequence shown here is derived from an EMBL/GenBank/DDBJ whole genome shotgun (WGS) entry which is preliminary data.</text>
</comment>
<dbReference type="EMBL" id="NMUH01008364">
    <property type="protein sequence ID" value="MQM18679.1"/>
    <property type="molecule type" value="Genomic_DNA"/>
</dbReference>
<dbReference type="Proteomes" id="UP000652761">
    <property type="component" value="Unassembled WGS sequence"/>
</dbReference>
<name>A0A843XGP5_COLES</name>
<gene>
    <name evidence="1" type="ORF">Taro_051672</name>
</gene>
<sequence length="241" mass="24870">MAATTTTPITRLRRRLDPALYVGGPTLAAGGDGFSAAGSPFLSLAVSFFPSSAGSTTCALLDAALGSGFAGGTAGAAAAAAGGGCGFDEGWSLGSLGMTTERTPLSNLALISVVMQSSAMRKTFWKRSQRLPPPRGRSPLTLRLPWLSILTFRLAGVGGARTSEIDGDSVSILAGHPLILRLEILVDELAGERRARGRQGGDNMALGIALDVIMQGEEHEEEAAANLHKGPRVVFVILEVG</sequence>
<evidence type="ECO:0000313" key="1">
    <source>
        <dbReference type="EMBL" id="MQM18679.1"/>
    </source>
</evidence>
<dbReference type="AlphaFoldDB" id="A0A843XGP5"/>
<keyword evidence="2" id="KW-1185">Reference proteome</keyword>
<protein>
    <submittedName>
        <fullName evidence="1">Uncharacterized protein</fullName>
    </submittedName>
</protein>
<organism evidence="1 2">
    <name type="scientific">Colocasia esculenta</name>
    <name type="common">Wild taro</name>
    <name type="synonym">Arum esculentum</name>
    <dbReference type="NCBI Taxonomy" id="4460"/>
    <lineage>
        <taxon>Eukaryota</taxon>
        <taxon>Viridiplantae</taxon>
        <taxon>Streptophyta</taxon>
        <taxon>Embryophyta</taxon>
        <taxon>Tracheophyta</taxon>
        <taxon>Spermatophyta</taxon>
        <taxon>Magnoliopsida</taxon>
        <taxon>Liliopsida</taxon>
        <taxon>Araceae</taxon>
        <taxon>Aroideae</taxon>
        <taxon>Colocasieae</taxon>
        <taxon>Colocasia</taxon>
    </lineage>
</organism>